<dbReference type="PANTHER" id="PTHR11993">
    <property type="entry name" value="NADH-UBIQUINONE OXIDOREDUCTASE 49 KDA SUBUNIT"/>
    <property type="match status" value="1"/>
</dbReference>
<proteinExistence type="inferred from homology"/>
<keyword evidence="1" id="KW-1278">Translocase</keyword>
<dbReference type="EMBL" id="CP120682">
    <property type="protein sequence ID" value="WKN39869.1"/>
    <property type="molecule type" value="Genomic_DNA"/>
</dbReference>
<accession>A0AA49JJM0</accession>
<protein>
    <recommendedName>
        <fullName evidence="1">NADH-quinone oxidoreductase subunit D</fullName>
        <ecNumber evidence="1">7.1.1.-</ecNumber>
    </recommendedName>
    <alternativeName>
        <fullName evidence="1">NADH dehydrogenase I subunit D</fullName>
    </alternativeName>
    <alternativeName>
        <fullName evidence="1">NDH-1 subunit D</fullName>
    </alternativeName>
</protein>
<gene>
    <name evidence="1" type="primary">nuoD</name>
    <name evidence="3" type="ORF">K4G66_14330</name>
</gene>
<dbReference type="SUPFAM" id="SSF56762">
    <property type="entry name" value="HydB/Nqo4-like"/>
    <property type="match status" value="1"/>
</dbReference>
<dbReference type="GO" id="GO:0050136">
    <property type="term" value="F:NADH dehydrogenase (quinone) (non-electrogenic) activity"/>
    <property type="evidence" value="ECO:0007669"/>
    <property type="project" value="UniProtKB-UniRule"/>
</dbReference>
<feature type="domain" description="NADH-quinone oxidoreductase subunit D" evidence="2">
    <location>
        <begin position="147"/>
        <end position="405"/>
    </location>
</feature>
<comment type="function">
    <text evidence="1">NDH-1 shuttles electrons from NADH, via FMN and iron-sulfur (Fe-S) centers, to quinones in the respiratory chain. The immediate electron acceptor for the enzyme in this species is believed to be a menaquinone. Couples the redox reaction to proton translocation (for every two electrons transferred, four hydrogen ions are translocated across the cytoplasmic membrane), and thus conserves the redox energy in a proton gradient.</text>
</comment>
<comment type="catalytic activity">
    <reaction evidence="1">
        <text>a quinone + NADH + 5 H(+)(in) = a quinol + NAD(+) + 4 H(+)(out)</text>
        <dbReference type="Rhea" id="RHEA:57888"/>
        <dbReference type="ChEBI" id="CHEBI:15378"/>
        <dbReference type="ChEBI" id="CHEBI:24646"/>
        <dbReference type="ChEBI" id="CHEBI:57540"/>
        <dbReference type="ChEBI" id="CHEBI:57945"/>
        <dbReference type="ChEBI" id="CHEBI:132124"/>
    </reaction>
</comment>
<organism evidence="3">
    <name type="scientific">Roseihalotalea indica</name>
    <dbReference type="NCBI Taxonomy" id="2867963"/>
    <lineage>
        <taxon>Bacteria</taxon>
        <taxon>Pseudomonadati</taxon>
        <taxon>Bacteroidota</taxon>
        <taxon>Cytophagia</taxon>
        <taxon>Cytophagales</taxon>
        <taxon>Catalimonadaceae</taxon>
        <taxon>Roseihalotalea</taxon>
    </lineage>
</organism>
<dbReference type="Gene3D" id="1.10.645.10">
    <property type="entry name" value="Cytochrome-c3 Hydrogenase, chain B"/>
    <property type="match status" value="1"/>
</dbReference>
<comment type="subunit">
    <text evidence="1">NDH-1 is composed of 14 different subunits. Subunits NuoB, C, D, E, F, and G constitute the peripheral sector of the complex.</text>
</comment>
<reference evidence="3" key="1">
    <citation type="journal article" date="2023" name="Comput. Struct. Biotechnol. J.">
        <title>Discovery of a novel marine Bacteroidetes with a rich repertoire of carbohydrate-active enzymes.</title>
        <authorList>
            <person name="Chen B."/>
            <person name="Liu G."/>
            <person name="Chen Q."/>
            <person name="Wang H."/>
            <person name="Liu L."/>
            <person name="Tang K."/>
        </authorList>
    </citation>
    <scope>NUCLEOTIDE SEQUENCE</scope>
    <source>
        <strain evidence="3">TK19036</strain>
    </source>
</reference>
<keyword evidence="1" id="KW-0874">Quinone</keyword>
<name>A0AA49JJM0_9BACT</name>
<evidence type="ECO:0000259" key="2">
    <source>
        <dbReference type="Pfam" id="PF00346"/>
    </source>
</evidence>
<evidence type="ECO:0000256" key="1">
    <source>
        <dbReference type="HAMAP-Rule" id="MF_01358"/>
    </source>
</evidence>
<sequence length="405" mass="46586">MANTIQYQYDPDHLRQSEPTKYQTSDLKAEQMVINIGPQHPSTHGVLRLEVVTEGEVIVDVVPHLGYLHRCFEKHAESLPYNQVIPYVDRMDYLASMNSEHAYAMGVERMLGIQEQIPPRVEYIRVLVAELNRLASHFVALGTYAMDIGAYTPFLWMMRDREHILRMLEWVCGARMLYNYIWIGGLFYDVPVGFEERCLEFVAYLRPKLHELERLVMENKIFVERTANVGVLPLDVAINYGISGPMLRGSGLRYDLRKVDGYSVYPSLDFDVPIGEGKMGSVGDCWDRTYVRVRECYESLRIIEQCLAQLTTDHKRTREFDPREVVPKKIRPKQQDLYVRAENPRGELGFYFRADGRSDIPFRCKARSSCFVNLSILADLSRGSMIADLVAILGSIDIVLGEVDR</sequence>
<keyword evidence="1" id="KW-0520">NAD</keyword>
<evidence type="ECO:0000313" key="3">
    <source>
        <dbReference type="EMBL" id="WKN39869.1"/>
    </source>
</evidence>
<dbReference type="AlphaFoldDB" id="A0AA49JJM0"/>
<dbReference type="Pfam" id="PF00346">
    <property type="entry name" value="Complex1_49kDa"/>
    <property type="match status" value="1"/>
</dbReference>
<dbReference type="HAMAP" id="MF_01358">
    <property type="entry name" value="NDH1_NuoD"/>
    <property type="match status" value="1"/>
</dbReference>
<keyword evidence="1" id="KW-0472">Membrane</keyword>
<comment type="subcellular location">
    <subcellularLocation>
        <location evidence="1">Cell membrane</location>
        <topology evidence="1">Peripheral membrane protein</topology>
        <orientation evidence="1">Cytoplasmic side</orientation>
    </subcellularLocation>
</comment>
<keyword evidence="1" id="KW-0813">Transport</keyword>
<dbReference type="GO" id="GO:0005886">
    <property type="term" value="C:plasma membrane"/>
    <property type="evidence" value="ECO:0007669"/>
    <property type="project" value="UniProtKB-SubCell"/>
</dbReference>
<comment type="similarity">
    <text evidence="1">Belongs to the complex I 49 kDa subunit family.</text>
</comment>
<dbReference type="PANTHER" id="PTHR11993:SF10">
    <property type="entry name" value="NADH DEHYDROGENASE [UBIQUINONE] IRON-SULFUR PROTEIN 2, MITOCHONDRIAL"/>
    <property type="match status" value="1"/>
</dbReference>
<dbReference type="InterPro" id="IPR022885">
    <property type="entry name" value="NDH1_su_D/H"/>
</dbReference>
<dbReference type="GO" id="GO:0048038">
    <property type="term" value="F:quinone binding"/>
    <property type="evidence" value="ECO:0007669"/>
    <property type="project" value="UniProtKB-KW"/>
</dbReference>
<dbReference type="GO" id="GO:0051287">
    <property type="term" value="F:NAD binding"/>
    <property type="evidence" value="ECO:0007669"/>
    <property type="project" value="InterPro"/>
</dbReference>
<dbReference type="EC" id="7.1.1.-" evidence="1"/>
<reference evidence="3" key="2">
    <citation type="journal article" date="2024" name="Antonie Van Leeuwenhoek">
        <title>Roseihalotalea indica gen. nov., sp. nov., a halophilic Bacteroidetes from mesopelagic Southwest Indian Ocean with higher carbohydrate metabolic potential.</title>
        <authorList>
            <person name="Chen B."/>
            <person name="Zhang M."/>
            <person name="Lin D."/>
            <person name="Ye J."/>
            <person name="Tang K."/>
        </authorList>
    </citation>
    <scope>NUCLEOTIDE SEQUENCE</scope>
    <source>
        <strain evidence="3">TK19036</strain>
    </source>
</reference>
<dbReference type="InterPro" id="IPR029014">
    <property type="entry name" value="NiFe-Hase_large"/>
</dbReference>
<dbReference type="NCBIfam" id="NF004739">
    <property type="entry name" value="PRK06075.1"/>
    <property type="match status" value="1"/>
</dbReference>
<dbReference type="InterPro" id="IPR001135">
    <property type="entry name" value="NADH_Q_OxRdtase_suD"/>
</dbReference>
<keyword evidence="1" id="KW-1003">Cell membrane</keyword>